<dbReference type="PROSITE" id="PS51208">
    <property type="entry name" value="AUTOTRANSPORTER"/>
    <property type="match status" value="1"/>
</dbReference>
<dbReference type="Proteomes" id="UP000255000">
    <property type="component" value="Unassembled WGS sequence"/>
</dbReference>
<dbReference type="Gene3D" id="2.40.128.130">
    <property type="entry name" value="Autotransporter beta-domain"/>
    <property type="match status" value="1"/>
</dbReference>
<feature type="compositionally biased region" description="Gly residues" evidence="1">
    <location>
        <begin position="241"/>
        <end position="253"/>
    </location>
</feature>
<feature type="region of interest" description="Disordered" evidence="1">
    <location>
        <begin position="155"/>
        <end position="218"/>
    </location>
</feature>
<feature type="compositionally biased region" description="Gly residues" evidence="1">
    <location>
        <begin position="195"/>
        <end position="206"/>
    </location>
</feature>
<dbReference type="RefSeq" id="WP_147290410.1">
    <property type="nucleotide sequence ID" value="NZ_UGSK01000001.1"/>
</dbReference>
<dbReference type="GO" id="GO:0008233">
    <property type="term" value="F:peptidase activity"/>
    <property type="evidence" value="ECO:0007669"/>
    <property type="project" value="UniProtKB-KW"/>
</dbReference>
<dbReference type="EC" id="3.4.21.-" evidence="3"/>
<reference evidence="3 4" key="1">
    <citation type="submission" date="2018-06" db="EMBL/GenBank/DDBJ databases">
        <authorList>
            <consortium name="Pathogen Informatics"/>
            <person name="Doyle S."/>
        </authorList>
    </citation>
    <scope>NUCLEOTIDE SEQUENCE [LARGE SCALE GENOMIC DNA]</scope>
    <source>
        <strain evidence="3 4">NCTC13350</strain>
    </source>
</reference>
<name>A0A378ZUX2_9HYPH</name>
<keyword evidence="3" id="KW-0645">Protease</keyword>
<proteinExistence type="predicted"/>
<feature type="domain" description="Autotransporter" evidence="2">
    <location>
        <begin position="1037"/>
        <end position="1315"/>
    </location>
</feature>
<dbReference type="Pfam" id="PF03797">
    <property type="entry name" value="Autotransporter"/>
    <property type="match status" value="1"/>
</dbReference>
<dbReference type="GO" id="GO:0006508">
    <property type="term" value="P:proteolysis"/>
    <property type="evidence" value="ECO:0007669"/>
    <property type="project" value="UniProtKB-KW"/>
</dbReference>
<dbReference type="NCBIfam" id="TIGR01414">
    <property type="entry name" value="autotrans_barl"/>
    <property type="match status" value="1"/>
</dbReference>
<dbReference type="SMART" id="SM00869">
    <property type="entry name" value="Autotransporter"/>
    <property type="match status" value="1"/>
</dbReference>
<sequence>MQHSWSFTDFRKGRGFPQALPAIRPGVRAVLLNSAFVPLAAISAATALSLTGGQALAATYTVTQTTDDGSGTTPGSLSWAILNAVSDGDFIFISPGVSRITVTGGALPGLQASVTIAAEQAVEITGASLSSNTASSLELSGASLSQAVTTGLSGSILAAPGDPGSSTTGQDGGSGQNGATALSAQGSAVTSSAGLTGGDGGRGGQGADSSSANISFAGGTGGTGGTALDVSHSQITNTGTLTGGNGGLGGPGGDNTSNNRDGGFGGTGGTGGLGASGSHFTLTNTGTISGGGGGRSGIGGNGIYTHYDGTQTPNWSGFGAGGMGGTGVSGTDMTLMNSGTITGGSGFDGEVTVPSYVSNAYYVGNGGAAGAGIVSVDSTITNTGRISGGNGGASGYANTAFINPGVGGAAGTAGIGISGLSTTIVNSGTISGGVGGTRFSPTSLTVAGPAGAGGAGISGSNLTIVNSGTISGGLSGDGKTRANAIEFTSGSNSLELQAGSVITGNVVANGSSDTLILGGSGSVNSSSNFDLSSIGTQYTGFEAYSKSGTSYWMVTGATANGAPLSALSVSGGTLDFFGSSTSALVTTLSVDGGTLRISNGAALTNASGSTVIGKASGSNGTIIVAGSGSVWNVASGSSSSLSVGGQGTGVLTISDGGTVSAGGGSGLVQIGASGAVNIGAAAGETAKAPGTLSADIIFFNGANGVLVFNHTDMNYQFNVNAGSTGTMAFYSGVTTLTGDYSGFTGPQPLYGKGDYIAGNGIAEIYKTGALNLTSAYGGAVGLNKGVVFQATGTHDNYFLVRSGGTLGGSGTIGGVTVFSGGTMAPANATGTLSANNVEFQTGSTFQVELAAAGGSGKLVSIGIVNIDDGAKLSILSDTASTYSTAISYSILEAQAFLVGTFQSVTDNFVFLDPAVEYATQGVTLTLTRATTPDGVLLSFASRASGPNGKSAADAIDAAGAGALHDAVLSMREGEPEQAFQMLSGEAHATVQRTVMSASSTSRTSMTQRIITATGGVGGSTGTQVSMAFNGKGGVPLARQIDARVWSQATGGWGRTDATASTAAAESYGGGFLTGLDAEILPGWRTGLMAGYSRNQFSSAANSASGSADTYQAGVYAGTQMDAIGLRLGASYAWHTLDTRRNVAFTGFADRLAAAYSASTAQAFAEIGYALHLTPATVEPFAGIAVINQHTDGFTETGGPAALNSRSSNDVLGVTTLGLRGEAAIGRISGFTASLTGTLAWRHAFGDVTPSSTLRFANGGDAFTVSGTPLDRDAALFEAGLSLKNDQALGLTLAYQGELGTTTQTHAGRLSLQYRF</sequence>
<protein>
    <submittedName>
        <fullName evidence="3">Extracellular serine protease</fullName>
        <ecNumber evidence="3">3.4.21.-</ecNumber>
    </submittedName>
</protein>
<accession>A0A378ZUX2</accession>
<dbReference type="OrthoDB" id="9804931at2"/>
<evidence type="ECO:0000313" key="4">
    <source>
        <dbReference type="Proteomes" id="UP000255000"/>
    </source>
</evidence>
<dbReference type="EMBL" id="UGSK01000001">
    <property type="protein sequence ID" value="SUB00813.1"/>
    <property type="molecule type" value="Genomic_DNA"/>
</dbReference>
<feature type="compositionally biased region" description="Gly residues" evidence="1">
    <location>
        <begin position="262"/>
        <end position="275"/>
    </location>
</feature>
<organism evidence="3 4">
    <name type="scientific">Pannonibacter phragmitetus</name>
    <dbReference type="NCBI Taxonomy" id="121719"/>
    <lineage>
        <taxon>Bacteria</taxon>
        <taxon>Pseudomonadati</taxon>
        <taxon>Pseudomonadota</taxon>
        <taxon>Alphaproteobacteria</taxon>
        <taxon>Hyphomicrobiales</taxon>
        <taxon>Stappiaceae</taxon>
        <taxon>Pannonibacter</taxon>
    </lineage>
</organism>
<dbReference type="GO" id="GO:0019867">
    <property type="term" value="C:outer membrane"/>
    <property type="evidence" value="ECO:0007669"/>
    <property type="project" value="InterPro"/>
</dbReference>
<dbReference type="InterPro" id="IPR005546">
    <property type="entry name" value="Autotransporte_beta"/>
</dbReference>
<dbReference type="InterPro" id="IPR036709">
    <property type="entry name" value="Autotransporte_beta_dom_sf"/>
</dbReference>
<dbReference type="InterPro" id="IPR006315">
    <property type="entry name" value="OM_autotransptr_brl_dom"/>
</dbReference>
<feature type="region of interest" description="Disordered" evidence="1">
    <location>
        <begin position="235"/>
        <end position="278"/>
    </location>
</feature>
<evidence type="ECO:0000259" key="2">
    <source>
        <dbReference type="PROSITE" id="PS51208"/>
    </source>
</evidence>
<gene>
    <name evidence="3" type="ORF">NCTC13350_01737</name>
</gene>
<keyword evidence="3" id="KW-0378">Hydrolase</keyword>
<evidence type="ECO:0000313" key="3">
    <source>
        <dbReference type="EMBL" id="SUB00813.1"/>
    </source>
</evidence>
<evidence type="ECO:0000256" key="1">
    <source>
        <dbReference type="SAM" id="MobiDB-lite"/>
    </source>
</evidence>
<dbReference type="SUPFAM" id="SSF103515">
    <property type="entry name" value="Autotransporter"/>
    <property type="match status" value="1"/>
</dbReference>
<feature type="compositionally biased region" description="Polar residues" evidence="1">
    <location>
        <begin position="179"/>
        <end position="190"/>
    </location>
</feature>